<feature type="region of interest" description="Disordered" evidence="2">
    <location>
        <begin position="148"/>
        <end position="175"/>
    </location>
</feature>
<evidence type="ECO:0000259" key="3">
    <source>
        <dbReference type="PROSITE" id="PS50158"/>
    </source>
</evidence>
<dbReference type="InterPro" id="IPR001878">
    <property type="entry name" value="Znf_CCHC"/>
</dbReference>
<dbReference type="InterPro" id="IPR005162">
    <property type="entry name" value="Retrotrans_gag_dom"/>
</dbReference>
<proteinExistence type="predicted"/>
<evidence type="ECO:0000256" key="1">
    <source>
        <dbReference type="PROSITE-ProRule" id="PRU00047"/>
    </source>
</evidence>
<organism evidence="4">
    <name type="scientific">Vitis vinifera</name>
    <name type="common">Grape</name>
    <dbReference type="NCBI Taxonomy" id="29760"/>
    <lineage>
        <taxon>Eukaryota</taxon>
        <taxon>Viridiplantae</taxon>
        <taxon>Streptophyta</taxon>
        <taxon>Embryophyta</taxon>
        <taxon>Tracheophyta</taxon>
        <taxon>Spermatophyta</taxon>
        <taxon>Magnoliopsida</taxon>
        <taxon>eudicotyledons</taxon>
        <taxon>Gunneridae</taxon>
        <taxon>Pentapetalae</taxon>
        <taxon>rosids</taxon>
        <taxon>Vitales</taxon>
        <taxon>Vitaceae</taxon>
        <taxon>Viteae</taxon>
        <taxon>Vitis</taxon>
    </lineage>
</organism>
<dbReference type="GO" id="GO:0003676">
    <property type="term" value="F:nucleic acid binding"/>
    <property type="evidence" value="ECO:0007669"/>
    <property type="project" value="InterPro"/>
</dbReference>
<dbReference type="SMART" id="SM00343">
    <property type="entry name" value="ZnF_C2HC"/>
    <property type="match status" value="2"/>
</dbReference>
<dbReference type="SUPFAM" id="SSF57756">
    <property type="entry name" value="Retrovirus zinc finger-like domains"/>
    <property type="match status" value="1"/>
</dbReference>
<feature type="domain" description="CCHC-type" evidence="3">
    <location>
        <begin position="210"/>
        <end position="225"/>
    </location>
</feature>
<dbReference type="GO" id="GO:0008270">
    <property type="term" value="F:zinc ion binding"/>
    <property type="evidence" value="ECO:0007669"/>
    <property type="project" value="UniProtKB-KW"/>
</dbReference>
<accession>A5BQA7</accession>
<keyword evidence="1" id="KW-0479">Metal-binding</keyword>
<dbReference type="PANTHER" id="PTHR34482:SF48">
    <property type="entry name" value="GAG PROTEASE POLYPROTEIN"/>
    <property type="match status" value="1"/>
</dbReference>
<name>A5BQA7_VITVI</name>
<keyword evidence="1" id="KW-0862">Zinc</keyword>
<reference evidence="4" key="1">
    <citation type="journal article" date="2007" name="PLoS ONE">
        <title>The first genome sequence of an elite grapevine cultivar (Pinot noir Vitis vinifera L.): coping with a highly heterozygous genome.</title>
        <authorList>
            <person name="Velasco R."/>
            <person name="Zharkikh A."/>
            <person name="Troggio M."/>
            <person name="Cartwright D.A."/>
            <person name="Cestaro A."/>
            <person name="Pruss D."/>
            <person name="Pindo M."/>
            <person name="FitzGerald L.M."/>
            <person name="Vezzulli S."/>
            <person name="Reid J."/>
            <person name="Malacarne G."/>
            <person name="Iliev D."/>
            <person name="Coppola G."/>
            <person name="Wardell B."/>
            <person name="Micheletti D."/>
            <person name="Macalma T."/>
            <person name="Facci M."/>
            <person name="Mitchell J.T."/>
            <person name="Perazzolli M."/>
            <person name="Eldredge G."/>
            <person name="Gatto P."/>
            <person name="Oyzerski R."/>
            <person name="Moretto M."/>
            <person name="Gutin N."/>
            <person name="Stefanini M."/>
            <person name="Chen Y."/>
            <person name="Segala C."/>
            <person name="Davenport C."/>
            <person name="Dematte L."/>
            <person name="Mraz A."/>
            <person name="Battilana J."/>
            <person name="Stormo K."/>
            <person name="Costa F."/>
            <person name="Tao Q."/>
            <person name="Si-Ammour A."/>
            <person name="Harkins T."/>
            <person name="Lackey A."/>
            <person name="Perbost C."/>
            <person name="Taillon B."/>
            <person name="Stella A."/>
            <person name="Solovyev V."/>
            <person name="Fawcett J.A."/>
            <person name="Sterck L."/>
            <person name="Vandepoele K."/>
            <person name="Grando S.M."/>
            <person name="Toppo S."/>
            <person name="Moser C."/>
            <person name="Lanchbury J."/>
            <person name="Bogden R."/>
            <person name="Skolnick M."/>
            <person name="Sgaramella V."/>
            <person name="Bhatnagar S.K."/>
            <person name="Fontana P."/>
            <person name="Gutin A."/>
            <person name="Van de Peer Y."/>
            <person name="Salamini F."/>
            <person name="Viola R."/>
        </authorList>
    </citation>
    <scope>NUCLEOTIDE SEQUENCE</scope>
</reference>
<dbReference type="InterPro" id="IPR036875">
    <property type="entry name" value="Znf_CCHC_sf"/>
</dbReference>
<dbReference type="EMBL" id="AM467361">
    <property type="protein sequence ID" value="CAN72584.1"/>
    <property type="molecule type" value="Genomic_DNA"/>
</dbReference>
<dbReference type="ExpressionAtlas" id="A5BQA7">
    <property type="expression patterns" value="baseline"/>
</dbReference>
<dbReference type="PANTHER" id="PTHR34482">
    <property type="entry name" value="DNA DAMAGE-INDUCIBLE PROTEIN 1-LIKE"/>
    <property type="match status" value="1"/>
</dbReference>
<keyword evidence="1" id="KW-0863">Zinc-finger</keyword>
<protein>
    <recommendedName>
        <fullName evidence="3">CCHC-type domain-containing protein</fullName>
    </recommendedName>
</protein>
<dbReference type="PROSITE" id="PS50158">
    <property type="entry name" value="ZF_CCHC"/>
    <property type="match status" value="1"/>
</dbReference>
<evidence type="ECO:0000256" key="2">
    <source>
        <dbReference type="SAM" id="MobiDB-lite"/>
    </source>
</evidence>
<gene>
    <name evidence="4" type="ORF">VITISV_001910</name>
</gene>
<evidence type="ECO:0000313" key="4">
    <source>
        <dbReference type="EMBL" id="CAN72584.1"/>
    </source>
</evidence>
<dbReference type="AlphaFoldDB" id="A5BQA7"/>
<dbReference type="Pfam" id="PF03732">
    <property type="entry name" value="Retrotrans_gag"/>
    <property type="match status" value="1"/>
</dbReference>
<dbReference type="Gene3D" id="4.10.60.10">
    <property type="entry name" value="Zinc finger, CCHC-type"/>
    <property type="match status" value="1"/>
</dbReference>
<sequence length="279" mass="32322">MNSGDPTEAEVWILKIEKFFDVIDCSEEQKASCAAFMLDKEDQRLIVWRQFKEAFYKKYLPDNVRRQKVGEFVRLEQGDITVAQYEAKFTELSRFARQLIAIEEKKTLKFQDGLKPYLKNKISILKLNVYSGVVDRALIAEKDNKELQQYREQQRKSSKSDGAHDNQEPKRFSSVESHIKGEVVQNLDVTCSICGKKHWSKPCYKESEACFDCGKHGHIIRDCPENKKFIIGKPKKENKMDKQKPRVQGRMFATTHQDTQATSDVTTGTIQIYTLLLEP</sequence>
<dbReference type="Pfam" id="PF00098">
    <property type="entry name" value="zf-CCHC"/>
    <property type="match status" value="1"/>
</dbReference>